<evidence type="ECO:0000256" key="4">
    <source>
        <dbReference type="RuleBase" id="RU003719"/>
    </source>
</evidence>
<evidence type="ECO:0000313" key="7">
    <source>
        <dbReference type="EMBL" id="KAF2716905.1"/>
    </source>
</evidence>
<evidence type="ECO:0000259" key="5">
    <source>
        <dbReference type="Pfam" id="PF00389"/>
    </source>
</evidence>
<reference evidence="7" key="1">
    <citation type="journal article" date="2020" name="Stud. Mycol.">
        <title>101 Dothideomycetes genomes: a test case for predicting lifestyles and emergence of pathogens.</title>
        <authorList>
            <person name="Haridas S."/>
            <person name="Albert R."/>
            <person name="Binder M."/>
            <person name="Bloem J."/>
            <person name="Labutti K."/>
            <person name="Salamov A."/>
            <person name="Andreopoulos B."/>
            <person name="Baker S."/>
            <person name="Barry K."/>
            <person name="Bills G."/>
            <person name="Bluhm B."/>
            <person name="Cannon C."/>
            <person name="Castanera R."/>
            <person name="Culley D."/>
            <person name="Daum C."/>
            <person name="Ezra D."/>
            <person name="Gonzalez J."/>
            <person name="Henrissat B."/>
            <person name="Kuo A."/>
            <person name="Liang C."/>
            <person name="Lipzen A."/>
            <person name="Lutzoni F."/>
            <person name="Magnuson J."/>
            <person name="Mondo S."/>
            <person name="Nolan M."/>
            <person name="Ohm R."/>
            <person name="Pangilinan J."/>
            <person name="Park H.-J."/>
            <person name="Ramirez L."/>
            <person name="Alfaro M."/>
            <person name="Sun H."/>
            <person name="Tritt A."/>
            <person name="Yoshinaga Y."/>
            <person name="Zwiers L.-H."/>
            <person name="Turgeon B."/>
            <person name="Goodwin S."/>
            <person name="Spatafora J."/>
            <person name="Crous P."/>
            <person name="Grigoriev I."/>
        </authorList>
    </citation>
    <scope>NUCLEOTIDE SEQUENCE</scope>
    <source>
        <strain evidence="7">CBS 116435</strain>
    </source>
</reference>
<name>A0A9P4PZW9_9PEZI</name>
<evidence type="ECO:0008006" key="9">
    <source>
        <dbReference type="Google" id="ProtNLM"/>
    </source>
</evidence>
<accession>A0A9P4PZW9</accession>
<feature type="domain" description="D-isomer specific 2-hydroxyacid dehydrogenase NAD-binding" evidence="6">
    <location>
        <begin position="106"/>
        <end position="285"/>
    </location>
</feature>
<dbReference type="PANTHER" id="PTHR43761:SF1">
    <property type="entry name" value="D-ISOMER SPECIFIC 2-HYDROXYACID DEHYDROGENASE CATALYTIC DOMAIN-CONTAINING PROTEIN-RELATED"/>
    <property type="match status" value="1"/>
</dbReference>
<evidence type="ECO:0000256" key="2">
    <source>
        <dbReference type="ARBA" id="ARBA00023002"/>
    </source>
</evidence>
<feature type="domain" description="D-isomer specific 2-hydroxyacid dehydrogenase catalytic" evidence="5">
    <location>
        <begin position="23"/>
        <end position="315"/>
    </location>
</feature>
<sequence>MACKHKLVAIDSCIVPPQVDFECETIIYDATSPEELPDRIKDATMITTGLAKVTRTDIEAASRLQLISACGTGSDHIDKKAAHEKGITVCHIPAQNTESVSEHALALYYSLRRRIGEMHDLTLSGTIWPPNPAVLAKLGNPPPRTNSQETLVIVGYGKMVEKLGKTLGMLVLISERKGSGTIRDGRTPFDEAVHQGTLFILTAPLNDSTRGMFGAAEFSIMDNTALFVNISRGALVDEHALAAALRGGQIGGAATDVYEHEPATTENCPLIDPSIPNLILSPHIAWYSLKTIEGSEAILKANLEAFAAGSPINVVLPSISE</sequence>
<dbReference type="Gene3D" id="3.40.50.720">
    <property type="entry name" value="NAD(P)-binding Rossmann-like Domain"/>
    <property type="match status" value="2"/>
</dbReference>
<dbReference type="GO" id="GO:0051287">
    <property type="term" value="F:NAD binding"/>
    <property type="evidence" value="ECO:0007669"/>
    <property type="project" value="InterPro"/>
</dbReference>
<protein>
    <recommendedName>
        <fullName evidence="9">Glycerate dehydrogenase</fullName>
    </recommendedName>
</protein>
<keyword evidence="2 4" id="KW-0560">Oxidoreductase</keyword>
<dbReference type="InterPro" id="IPR006140">
    <property type="entry name" value="D-isomer_DH_NAD-bd"/>
</dbReference>
<dbReference type="AlphaFoldDB" id="A0A9P4PZW9"/>
<evidence type="ECO:0000256" key="1">
    <source>
        <dbReference type="ARBA" id="ARBA00005854"/>
    </source>
</evidence>
<dbReference type="Pfam" id="PF02826">
    <property type="entry name" value="2-Hacid_dh_C"/>
    <property type="match status" value="1"/>
</dbReference>
<dbReference type="InterPro" id="IPR036291">
    <property type="entry name" value="NAD(P)-bd_dom_sf"/>
</dbReference>
<dbReference type="SUPFAM" id="SSF51735">
    <property type="entry name" value="NAD(P)-binding Rossmann-fold domains"/>
    <property type="match status" value="1"/>
</dbReference>
<dbReference type="OrthoDB" id="298012at2759"/>
<organism evidence="7 8">
    <name type="scientific">Polychaeton citri CBS 116435</name>
    <dbReference type="NCBI Taxonomy" id="1314669"/>
    <lineage>
        <taxon>Eukaryota</taxon>
        <taxon>Fungi</taxon>
        <taxon>Dikarya</taxon>
        <taxon>Ascomycota</taxon>
        <taxon>Pezizomycotina</taxon>
        <taxon>Dothideomycetes</taxon>
        <taxon>Dothideomycetidae</taxon>
        <taxon>Capnodiales</taxon>
        <taxon>Capnodiaceae</taxon>
        <taxon>Polychaeton</taxon>
    </lineage>
</organism>
<dbReference type="Proteomes" id="UP000799441">
    <property type="component" value="Unassembled WGS sequence"/>
</dbReference>
<gene>
    <name evidence="7" type="ORF">K431DRAFT_234337</name>
</gene>
<dbReference type="PANTHER" id="PTHR43761">
    <property type="entry name" value="D-ISOMER SPECIFIC 2-HYDROXYACID DEHYDROGENASE FAMILY PROTEIN (AFU_ORTHOLOGUE AFUA_1G13630)"/>
    <property type="match status" value="1"/>
</dbReference>
<dbReference type="Pfam" id="PF00389">
    <property type="entry name" value="2-Hacid_dh"/>
    <property type="match status" value="1"/>
</dbReference>
<evidence type="ECO:0000256" key="3">
    <source>
        <dbReference type="ARBA" id="ARBA00023027"/>
    </source>
</evidence>
<dbReference type="InterPro" id="IPR006139">
    <property type="entry name" value="D-isomer_2_OHA_DH_cat_dom"/>
</dbReference>
<dbReference type="SUPFAM" id="SSF52283">
    <property type="entry name" value="Formate/glycerate dehydrogenase catalytic domain-like"/>
    <property type="match status" value="1"/>
</dbReference>
<keyword evidence="3" id="KW-0520">NAD</keyword>
<dbReference type="EMBL" id="MU003858">
    <property type="protein sequence ID" value="KAF2716905.1"/>
    <property type="molecule type" value="Genomic_DNA"/>
</dbReference>
<dbReference type="InterPro" id="IPR050418">
    <property type="entry name" value="D-iso_2-hydroxyacid_DH_PdxB"/>
</dbReference>
<evidence type="ECO:0000259" key="6">
    <source>
        <dbReference type="Pfam" id="PF02826"/>
    </source>
</evidence>
<proteinExistence type="inferred from homology"/>
<keyword evidence="8" id="KW-1185">Reference proteome</keyword>
<comment type="caution">
    <text evidence="7">The sequence shown here is derived from an EMBL/GenBank/DDBJ whole genome shotgun (WGS) entry which is preliminary data.</text>
</comment>
<evidence type="ECO:0000313" key="8">
    <source>
        <dbReference type="Proteomes" id="UP000799441"/>
    </source>
</evidence>
<comment type="similarity">
    <text evidence="1 4">Belongs to the D-isomer specific 2-hydroxyacid dehydrogenase family.</text>
</comment>
<dbReference type="GO" id="GO:0016616">
    <property type="term" value="F:oxidoreductase activity, acting on the CH-OH group of donors, NAD or NADP as acceptor"/>
    <property type="evidence" value="ECO:0007669"/>
    <property type="project" value="InterPro"/>
</dbReference>